<feature type="compositionally biased region" description="Acidic residues" evidence="1">
    <location>
        <begin position="122"/>
        <end position="137"/>
    </location>
</feature>
<feature type="transmembrane region" description="Helical" evidence="2">
    <location>
        <begin position="6"/>
        <end position="26"/>
    </location>
</feature>
<evidence type="ECO:0000313" key="4">
    <source>
        <dbReference type="EMBL" id="PEN13809.1"/>
    </source>
</evidence>
<feature type="domain" description="TonB C-terminal" evidence="3">
    <location>
        <begin position="152"/>
        <end position="242"/>
    </location>
</feature>
<dbReference type="OrthoDB" id="9786892at2"/>
<gene>
    <name evidence="4" type="ORF">CRI94_07010</name>
</gene>
<feature type="compositionally biased region" description="Acidic residues" evidence="1">
    <location>
        <begin position="54"/>
        <end position="101"/>
    </location>
</feature>
<sequence length="242" mass="26460">MDQNDYIGIGTSVVLHLLLGILFSFLTASRPVPPQLGYVEVEFGEFQSGRPVEAVDEAPEASAPEEEQPEPETPTEPEPEPEEVTEPEPEPVEAPQEDPQSEETVPPTEEETTTPEPQPEPQPEEGADEQESDDESGAETGDPGEGADEQKSAPYNIEGLNRDPITAPLPQYTEKVDATISFIIRVGPDGRVVGLIPARMGGSPELQNEVKRVLNRWRFNALPPAAPQEVQRGTITFTFRLE</sequence>
<organism evidence="4 5">
    <name type="scientific">Longibacter salinarum</name>
    <dbReference type="NCBI Taxonomy" id="1850348"/>
    <lineage>
        <taxon>Bacteria</taxon>
        <taxon>Pseudomonadati</taxon>
        <taxon>Rhodothermota</taxon>
        <taxon>Rhodothermia</taxon>
        <taxon>Rhodothermales</taxon>
        <taxon>Salisaetaceae</taxon>
        <taxon>Longibacter</taxon>
    </lineage>
</organism>
<protein>
    <submittedName>
        <fullName evidence="4">Energy transducer TonB</fullName>
    </submittedName>
</protein>
<keyword evidence="2" id="KW-1133">Transmembrane helix</keyword>
<dbReference type="RefSeq" id="WP_098074973.1">
    <property type="nucleotide sequence ID" value="NZ_PDEQ01000003.1"/>
</dbReference>
<accession>A0A2A8CYJ7</accession>
<feature type="region of interest" description="Disordered" evidence="1">
    <location>
        <begin position="49"/>
        <end position="163"/>
    </location>
</feature>
<dbReference type="PROSITE" id="PS52015">
    <property type="entry name" value="TONB_CTD"/>
    <property type="match status" value="1"/>
</dbReference>
<name>A0A2A8CYJ7_9BACT</name>
<reference evidence="4 5" key="1">
    <citation type="submission" date="2017-10" db="EMBL/GenBank/DDBJ databases">
        <title>Draft genome of Longibacter Salinarum.</title>
        <authorList>
            <person name="Goh K.M."/>
            <person name="Shamsir M.S."/>
            <person name="Lim S.W."/>
        </authorList>
    </citation>
    <scope>NUCLEOTIDE SEQUENCE [LARGE SCALE GENOMIC DNA]</scope>
    <source>
        <strain evidence="4 5">KCTC 52045</strain>
    </source>
</reference>
<dbReference type="Gene3D" id="3.30.1150.10">
    <property type="match status" value="1"/>
</dbReference>
<dbReference type="AlphaFoldDB" id="A0A2A8CYJ7"/>
<keyword evidence="2" id="KW-0472">Membrane</keyword>
<comment type="caution">
    <text evidence="4">The sequence shown here is derived from an EMBL/GenBank/DDBJ whole genome shotgun (WGS) entry which is preliminary data.</text>
</comment>
<dbReference type="InterPro" id="IPR037682">
    <property type="entry name" value="TonB_C"/>
</dbReference>
<proteinExistence type="predicted"/>
<evidence type="ECO:0000256" key="2">
    <source>
        <dbReference type="SAM" id="Phobius"/>
    </source>
</evidence>
<dbReference type="EMBL" id="PDEQ01000003">
    <property type="protein sequence ID" value="PEN13809.1"/>
    <property type="molecule type" value="Genomic_DNA"/>
</dbReference>
<evidence type="ECO:0000259" key="3">
    <source>
        <dbReference type="PROSITE" id="PS52015"/>
    </source>
</evidence>
<dbReference type="GO" id="GO:0055085">
    <property type="term" value="P:transmembrane transport"/>
    <property type="evidence" value="ECO:0007669"/>
    <property type="project" value="InterPro"/>
</dbReference>
<dbReference type="SUPFAM" id="SSF74653">
    <property type="entry name" value="TolA/TonB C-terminal domain"/>
    <property type="match status" value="1"/>
</dbReference>
<evidence type="ECO:0000256" key="1">
    <source>
        <dbReference type="SAM" id="MobiDB-lite"/>
    </source>
</evidence>
<evidence type="ECO:0000313" key="5">
    <source>
        <dbReference type="Proteomes" id="UP000220102"/>
    </source>
</evidence>
<dbReference type="Proteomes" id="UP000220102">
    <property type="component" value="Unassembled WGS sequence"/>
</dbReference>
<keyword evidence="5" id="KW-1185">Reference proteome</keyword>
<keyword evidence="2" id="KW-0812">Transmembrane</keyword>